<proteinExistence type="predicted"/>
<dbReference type="SUPFAM" id="SSF56317">
    <property type="entry name" value="Carbon-nitrogen hydrolase"/>
    <property type="match status" value="1"/>
</dbReference>
<name>A0A7W4VXX3_9ACTN</name>
<protein>
    <submittedName>
        <fullName evidence="3">Putative amidohydrolase</fullName>
    </submittedName>
</protein>
<dbReference type="PANTHER" id="PTHR43674:SF2">
    <property type="entry name" value="BETA-UREIDOPROPIONASE"/>
    <property type="match status" value="1"/>
</dbReference>
<evidence type="ECO:0000256" key="1">
    <source>
        <dbReference type="ARBA" id="ARBA00022801"/>
    </source>
</evidence>
<dbReference type="AlphaFoldDB" id="A0A7W4VXX3"/>
<dbReference type="GO" id="GO:0016811">
    <property type="term" value="F:hydrolase activity, acting on carbon-nitrogen (but not peptide) bonds, in linear amides"/>
    <property type="evidence" value="ECO:0007669"/>
    <property type="project" value="TreeGrafter"/>
</dbReference>
<dbReference type="EMBL" id="JACHWR010000002">
    <property type="protein sequence ID" value="MBB3043822.1"/>
    <property type="molecule type" value="Genomic_DNA"/>
</dbReference>
<dbReference type="PANTHER" id="PTHR43674">
    <property type="entry name" value="NITRILASE C965.09-RELATED"/>
    <property type="match status" value="1"/>
</dbReference>
<sequence length="284" mass="30468">MHPDPPAPARVAVAQVGATAGALDRNFEATLEQISAAGRLGHDLVVFPECHLTGYLFDDPRATAAAAIGLTDPRMAGLVDACRRSGVLATVGFLERDGDRVYNSAALVDGRGVVGHYRKQHLPHLGADRFVAAGTDRGPRVFDTRIGRVGLMICFDLRFPESARVLALDGADIIAMPTAWPSSAHLLAEHFTRVRAAENLVYLAVADRGDVENGTAYLGGSQIVAPSGEVLVRADRSEGVFATTVDLTAARDKRLVFLPGEYELAPFEQRRPELYGVLTQTPEN</sequence>
<dbReference type="PROSITE" id="PS50263">
    <property type="entry name" value="CN_HYDROLASE"/>
    <property type="match status" value="1"/>
</dbReference>
<gene>
    <name evidence="3" type="ORF">FHU40_003640</name>
</gene>
<dbReference type="Gene3D" id="3.60.110.10">
    <property type="entry name" value="Carbon-nitrogen hydrolase"/>
    <property type="match status" value="1"/>
</dbReference>
<keyword evidence="1 3" id="KW-0378">Hydrolase</keyword>
<dbReference type="RefSeq" id="WP_221199891.1">
    <property type="nucleotide sequence ID" value="NZ_JACHWR010000002.1"/>
</dbReference>
<dbReference type="Pfam" id="PF00795">
    <property type="entry name" value="CN_hydrolase"/>
    <property type="match status" value="1"/>
</dbReference>
<dbReference type="InterPro" id="IPR003010">
    <property type="entry name" value="C-N_Hydrolase"/>
</dbReference>
<evidence type="ECO:0000259" key="2">
    <source>
        <dbReference type="PROSITE" id="PS50263"/>
    </source>
</evidence>
<reference evidence="3 4" key="1">
    <citation type="submission" date="2020-08" db="EMBL/GenBank/DDBJ databases">
        <title>Sequencing the genomes of 1000 actinobacteria strains.</title>
        <authorList>
            <person name="Klenk H.-P."/>
        </authorList>
    </citation>
    <scope>NUCLEOTIDE SEQUENCE [LARGE SCALE GENOMIC DNA]</scope>
    <source>
        <strain evidence="3 4">DSM 105498</strain>
    </source>
</reference>
<comment type="caution">
    <text evidence="3">The sequence shown here is derived from an EMBL/GenBank/DDBJ whole genome shotgun (WGS) entry which is preliminary data.</text>
</comment>
<accession>A0A7W4VXX3</accession>
<evidence type="ECO:0000313" key="3">
    <source>
        <dbReference type="EMBL" id="MBB3043822.1"/>
    </source>
</evidence>
<evidence type="ECO:0000313" key="4">
    <source>
        <dbReference type="Proteomes" id="UP000589626"/>
    </source>
</evidence>
<feature type="domain" description="CN hydrolase" evidence="2">
    <location>
        <begin position="9"/>
        <end position="247"/>
    </location>
</feature>
<dbReference type="InterPro" id="IPR050345">
    <property type="entry name" value="Aliph_Amidase/BUP"/>
</dbReference>
<dbReference type="CDD" id="cd07197">
    <property type="entry name" value="nitrilase"/>
    <property type="match status" value="1"/>
</dbReference>
<dbReference type="InterPro" id="IPR036526">
    <property type="entry name" value="C-N_Hydrolase_sf"/>
</dbReference>
<organism evidence="3 4">
    <name type="scientific">Nocardioides soli</name>
    <dbReference type="NCBI Taxonomy" id="1036020"/>
    <lineage>
        <taxon>Bacteria</taxon>
        <taxon>Bacillati</taxon>
        <taxon>Actinomycetota</taxon>
        <taxon>Actinomycetes</taxon>
        <taxon>Propionibacteriales</taxon>
        <taxon>Nocardioidaceae</taxon>
        <taxon>Nocardioides</taxon>
    </lineage>
</organism>
<keyword evidence="4" id="KW-1185">Reference proteome</keyword>
<dbReference type="Proteomes" id="UP000589626">
    <property type="component" value="Unassembled WGS sequence"/>
</dbReference>